<feature type="compositionally biased region" description="Basic and acidic residues" evidence="1">
    <location>
        <begin position="33"/>
        <end position="68"/>
    </location>
</feature>
<dbReference type="OMA" id="DCQWDPN"/>
<comment type="caution">
    <text evidence="3">The sequence shown here is derived from an EMBL/GenBank/DDBJ whole genome shotgun (WGS) entry which is preliminary data.</text>
</comment>
<accession>A0A9P6YAT5</accession>
<evidence type="ECO:0000313" key="3">
    <source>
        <dbReference type="EMBL" id="KAG1542907.1"/>
    </source>
</evidence>
<reference evidence="3" key="1">
    <citation type="journal article" date="2020" name="Microb. Genom.">
        <title>Genetic diversity of clinical and environmental Mucorales isolates obtained from an investigation of mucormycosis cases among solid organ transplant recipients.</title>
        <authorList>
            <person name="Nguyen M.H."/>
            <person name="Kaul D."/>
            <person name="Muto C."/>
            <person name="Cheng S.J."/>
            <person name="Richter R.A."/>
            <person name="Bruno V.M."/>
            <person name="Liu G."/>
            <person name="Beyhan S."/>
            <person name="Sundermann A.J."/>
            <person name="Mounaud S."/>
            <person name="Pasculle A.W."/>
            <person name="Nierman W.C."/>
            <person name="Driscoll E."/>
            <person name="Cumbie R."/>
            <person name="Clancy C.J."/>
            <person name="Dupont C.L."/>
        </authorList>
    </citation>
    <scope>NUCLEOTIDE SEQUENCE</scope>
    <source>
        <strain evidence="3">GL16</strain>
    </source>
</reference>
<dbReference type="CDD" id="cd00201">
    <property type="entry name" value="WW"/>
    <property type="match status" value="1"/>
</dbReference>
<dbReference type="InterPro" id="IPR001202">
    <property type="entry name" value="WW_dom"/>
</dbReference>
<dbReference type="SUPFAM" id="SSF51045">
    <property type="entry name" value="WW domain"/>
    <property type="match status" value="1"/>
</dbReference>
<evidence type="ECO:0000259" key="2">
    <source>
        <dbReference type="PROSITE" id="PS50020"/>
    </source>
</evidence>
<feature type="domain" description="WW" evidence="2">
    <location>
        <begin position="72"/>
        <end position="100"/>
    </location>
</feature>
<sequence>MTRTNNCNYDQLHGLKKNGSEEEHVDVDTIEQLSKESEQKNECENEPDRLKDENDETDSKRAESEQKDSGTWTSVWDDNYKNYYWWNTSTNETTWVDPNAEIKVKNGDPSNYLLDPETRKKIGAGELDQEKLKSYAQITHADVNHQSYDQTQDYSQLYTTQAYFNSRTGKFTAQEDVTRLNPENFTIENRATRQMQFYFDVDAYTEERNRMRLLDKGTRKKLTRKELERFKKMKQEKKNKRAREWLLQ</sequence>
<dbReference type="PROSITE" id="PS50020">
    <property type="entry name" value="WW_DOMAIN_2"/>
    <property type="match status" value="1"/>
</dbReference>
<evidence type="ECO:0000256" key="1">
    <source>
        <dbReference type="SAM" id="MobiDB-lite"/>
    </source>
</evidence>
<feature type="region of interest" description="Disordered" evidence="1">
    <location>
        <begin position="1"/>
        <end position="72"/>
    </location>
</feature>
<feature type="region of interest" description="Disordered" evidence="1">
    <location>
        <begin position="225"/>
        <end position="248"/>
    </location>
</feature>
<dbReference type="AlphaFoldDB" id="A0A9P6YAT5"/>
<dbReference type="OrthoDB" id="2444812at2759"/>
<dbReference type="Gene3D" id="2.20.70.10">
    <property type="match status" value="1"/>
</dbReference>
<gene>
    <name evidence="3" type="ORF">G6F51_006995</name>
</gene>
<feature type="compositionally biased region" description="Basic residues" evidence="1">
    <location>
        <begin position="231"/>
        <end position="241"/>
    </location>
</feature>
<name>A0A9P6YAT5_RHIOR</name>
<organism evidence="3 4">
    <name type="scientific">Rhizopus oryzae</name>
    <name type="common">Mucormycosis agent</name>
    <name type="synonym">Rhizopus arrhizus var. delemar</name>
    <dbReference type="NCBI Taxonomy" id="64495"/>
    <lineage>
        <taxon>Eukaryota</taxon>
        <taxon>Fungi</taxon>
        <taxon>Fungi incertae sedis</taxon>
        <taxon>Mucoromycota</taxon>
        <taxon>Mucoromycotina</taxon>
        <taxon>Mucoromycetes</taxon>
        <taxon>Mucorales</taxon>
        <taxon>Mucorineae</taxon>
        <taxon>Rhizopodaceae</taxon>
        <taxon>Rhizopus</taxon>
    </lineage>
</organism>
<dbReference type="InterPro" id="IPR036020">
    <property type="entry name" value="WW_dom_sf"/>
</dbReference>
<proteinExistence type="predicted"/>
<evidence type="ECO:0000313" key="4">
    <source>
        <dbReference type="Proteomes" id="UP000717996"/>
    </source>
</evidence>
<dbReference type="EMBL" id="JAANIT010001000">
    <property type="protein sequence ID" value="KAG1542907.1"/>
    <property type="molecule type" value="Genomic_DNA"/>
</dbReference>
<dbReference type="PROSITE" id="PS01159">
    <property type="entry name" value="WW_DOMAIN_1"/>
    <property type="match status" value="1"/>
</dbReference>
<protein>
    <recommendedName>
        <fullName evidence="2">WW domain-containing protein</fullName>
    </recommendedName>
</protein>
<dbReference type="Proteomes" id="UP000717996">
    <property type="component" value="Unassembled WGS sequence"/>
</dbReference>